<dbReference type="GO" id="GO:0004180">
    <property type="term" value="F:carboxypeptidase activity"/>
    <property type="evidence" value="ECO:0007669"/>
    <property type="project" value="UniProtKB-KW"/>
</dbReference>
<evidence type="ECO:0000313" key="4">
    <source>
        <dbReference type="Proteomes" id="UP000659630"/>
    </source>
</evidence>
<reference evidence="3" key="1">
    <citation type="submission" date="2020-08" db="EMBL/GenBank/DDBJ databases">
        <title>Genome public.</title>
        <authorList>
            <person name="Liu C."/>
            <person name="Sun Q."/>
        </authorList>
    </citation>
    <scope>NUCLEOTIDE SEQUENCE</scope>
    <source>
        <strain evidence="3">BX8</strain>
    </source>
</reference>
<keyword evidence="2" id="KW-0812">Transmembrane</keyword>
<dbReference type="Proteomes" id="UP000659630">
    <property type="component" value="Unassembled WGS sequence"/>
</dbReference>
<dbReference type="InterPro" id="IPR013784">
    <property type="entry name" value="Carb-bd-like_fold"/>
</dbReference>
<dbReference type="EMBL" id="JACONZ010000001">
    <property type="protein sequence ID" value="MBC5579992.1"/>
    <property type="molecule type" value="Genomic_DNA"/>
</dbReference>
<dbReference type="GO" id="GO:0030246">
    <property type="term" value="F:carbohydrate binding"/>
    <property type="evidence" value="ECO:0007669"/>
    <property type="project" value="InterPro"/>
</dbReference>
<keyword evidence="2" id="KW-1133">Transmembrane helix</keyword>
<feature type="transmembrane region" description="Helical" evidence="2">
    <location>
        <begin position="24"/>
        <end position="45"/>
    </location>
</feature>
<evidence type="ECO:0000313" key="3">
    <source>
        <dbReference type="EMBL" id="MBC5579992.1"/>
    </source>
</evidence>
<evidence type="ECO:0000256" key="1">
    <source>
        <dbReference type="SAM" id="MobiDB-lite"/>
    </source>
</evidence>
<feature type="region of interest" description="Disordered" evidence="1">
    <location>
        <begin position="266"/>
        <end position="396"/>
    </location>
</feature>
<name>A0A923ID33_9FIRM</name>
<dbReference type="SUPFAM" id="SSF49452">
    <property type="entry name" value="Starch-binding domain-like"/>
    <property type="match status" value="1"/>
</dbReference>
<keyword evidence="3" id="KW-0645">Protease</keyword>
<dbReference type="AlphaFoldDB" id="A0A923ID33"/>
<evidence type="ECO:0000256" key="2">
    <source>
        <dbReference type="SAM" id="Phobius"/>
    </source>
</evidence>
<comment type="caution">
    <text evidence="3">The sequence shown here is derived from an EMBL/GenBank/DDBJ whole genome shotgun (WGS) entry which is preliminary data.</text>
</comment>
<feature type="compositionally biased region" description="Gly residues" evidence="1">
    <location>
        <begin position="309"/>
        <end position="331"/>
    </location>
</feature>
<dbReference type="RefSeq" id="WP_186886370.1">
    <property type="nucleotide sequence ID" value="NZ_JACONZ010000001.1"/>
</dbReference>
<keyword evidence="3" id="KW-0121">Carboxypeptidase</keyword>
<keyword evidence="4" id="KW-1185">Reference proteome</keyword>
<feature type="compositionally biased region" description="Low complexity" evidence="1">
    <location>
        <begin position="332"/>
        <end position="362"/>
    </location>
</feature>
<organism evidence="3 4">
    <name type="scientific">Anaerofilum hominis</name>
    <dbReference type="NCBI Taxonomy" id="2763016"/>
    <lineage>
        <taxon>Bacteria</taxon>
        <taxon>Bacillati</taxon>
        <taxon>Bacillota</taxon>
        <taxon>Clostridia</taxon>
        <taxon>Eubacteriales</taxon>
        <taxon>Oscillospiraceae</taxon>
        <taxon>Anaerofilum</taxon>
    </lineage>
</organism>
<gene>
    <name evidence="3" type="ORF">H8S23_00555</name>
</gene>
<protein>
    <submittedName>
        <fullName evidence="3">Carboxypeptidase regulatory-like domain-containing protein</fullName>
    </submittedName>
</protein>
<sequence length="524" mass="53783">MREEEQDARGPSPEKTKGNARMRWFLLLVLALLAVFSSVLVGFLIGRNTDPHRGQILDTIVIGQDGGRAVHLAGQVRYADGTACADSVVELHSEPRMTRTDAQGRFFYDNVDLGEHTFSVLDAEGAVLASCGVTVSRGGAQPVEVALAGEDRYAVQLSAEVRFVELAIELRGDGEELKLIPKTAAALKDDGTLFADGNGIDAAKGVIVLPSGTVILTDGTVVASGWLVLPDNTAAPIPADGLEAGGGERVEAEGGVRLPDGTVISAGDIRLPDGEIVSSQTPYQIGAGGPAPEGGAQSRPGGQREPDGSPGGGSAGAPGSGLGPGPSGGGSSSSTSSSAGSSSSGSSSSGSSSSNTSSSAPAQTPVPPSSSSEPEDDGKGKLTAEQDAPGGWSPWESASEIDLFRDRTGTAENGDLQPGARGTYQFRLVNSRETDLTYTITVAESSFHLPMRFRLVLPDGAAGGWQTLQKGQALRLGGGTIGQEPAVLKIEWEWSYEGGDDSADTAAGAAQDRTYKVSLKIHAE</sequence>
<keyword evidence="3" id="KW-0378">Hydrolase</keyword>
<accession>A0A923ID33</accession>
<proteinExistence type="predicted"/>
<keyword evidence="2" id="KW-0472">Membrane</keyword>